<dbReference type="Proteomes" id="UP000256686">
    <property type="component" value="Unassembled WGS sequence"/>
</dbReference>
<dbReference type="AlphaFoldDB" id="A0A3D9C6M2"/>
<dbReference type="EMBL" id="QNVT01000014">
    <property type="protein sequence ID" value="REC61530.1"/>
    <property type="molecule type" value="Genomic_DNA"/>
</dbReference>
<reference evidence="2" key="1">
    <citation type="submission" date="2018-06" db="EMBL/GenBank/DDBJ databases">
        <authorList>
            <person name="Lum Nde A."/>
            <person name="Hugo C."/>
        </authorList>
    </citation>
    <scope>NUCLEOTIDE SEQUENCE [LARGE SCALE GENOMIC DNA]</scope>
    <source>
        <strain evidence="2">1_F178</strain>
    </source>
</reference>
<sequence length="60" mass="7014">MISANIQKYEIVQNYPNFSLHFFINILPEISIHIIKSRLKGIKNKGQVSIFRQLPFTIIV</sequence>
<keyword evidence="2" id="KW-1185">Reference proteome</keyword>
<proteinExistence type="predicted"/>
<name>A0A3D9C6M2_9FLAO</name>
<protein>
    <submittedName>
        <fullName evidence="1">Uncharacterized protein</fullName>
    </submittedName>
</protein>
<evidence type="ECO:0000313" key="2">
    <source>
        <dbReference type="Proteomes" id="UP000256686"/>
    </source>
</evidence>
<gene>
    <name evidence="1" type="ORF">DRF65_15180</name>
</gene>
<accession>A0A3D9C6M2</accession>
<evidence type="ECO:0000313" key="1">
    <source>
        <dbReference type="EMBL" id="REC61530.1"/>
    </source>
</evidence>
<organism evidence="1 2">
    <name type="scientific">Chryseobacterium pennae</name>
    <dbReference type="NCBI Taxonomy" id="2258962"/>
    <lineage>
        <taxon>Bacteria</taxon>
        <taxon>Pseudomonadati</taxon>
        <taxon>Bacteroidota</taxon>
        <taxon>Flavobacteriia</taxon>
        <taxon>Flavobacteriales</taxon>
        <taxon>Weeksellaceae</taxon>
        <taxon>Chryseobacterium group</taxon>
        <taxon>Chryseobacterium</taxon>
    </lineage>
</organism>
<comment type="caution">
    <text evidence="1">The sequence shown here is derived from an EMBL/GenBank/DDBJ whole genome shotgun (WGS) entry which is preliminary data.</text>
</comment>